<feature type="domain" description="Smr" evidence="1">
    <location>
        <begin position="253"/>
        <end position="314"/>
    </location>
</feature>
<dbReference type="STRING" id="990371.SAMN05421813_109129"/>
<gene>
    <name evidence="2" type="ORF">SAMN05421813_109129</name>
</gene>
<protein>
    <submittedName>
        <fullName evidence="2">Smr domain-containing protein</fullName>
    </submittedName>
</protein>
<organism evidence="2 3">
    <name type="scientific">Daejeonella rubra</name>
    <dbReference type="NCBI Taxonomy" id="990371"/>
    <lineage>
        <taxon>Bacteria</taxon>
        <taxon>Pseudomonadati</taxon>
        <taxon>Bacteroidota</taxon>
        <taxon>Sphingobacteriia</taxon>
        <taxon>Sphingobacteriales</taxon>
        <taxon>Sphingobacteriaceae</taxon>
        <taxon>Daejeonella</taxon>
    </lineage>
</organism>
<evidence type="ECO:0000313" key="2">
    <source>
        <dbReference type="EMBL" id="SDM31900.1"/>
    </source>
</evidence>
<dbReference type="OrthoDB" id="1524810at2"/>
<dbReference type="EMBL" id="FNHH01000009">
    <property type="protein sequence ID" value="SDM31900.1"/>
    <property type="molecule type" value="Genomic_DNA"/>
</dbReference>
<proteinExistence type="predicted"/>
<dbReference type="InterPro" id="IPR036063">
    <property type="entry name" value="Smr_dom_sf"/>
</dbReference>
<dbReference type="Gene3D" id="2.60.40.1600">
    <property type="entry name" value="Smr-associated-like"/>
    <property type="match status" value="1"/>
</dbReference>
<dbReference type="AlphaFoldDB" id="A0A1G9S984"/>
<reference evidence="3" key="1">
    <citation type="submission" date="2016-10" db="EMBL/GenBank/DDBJ databases">
        <authorList>
            <person name="Varghese N."/>
            <person name="Submissions S."/>
        </authorList>
    </citation>
    <scope>NUCLEOTIDE SEQUENCE [LARGE SCALE GENOMIC DNA]</scope>
    <source>
        <strain evidence="3">DSM 24536</strain>
    </source>
</reference>
<dbReference type="Gene3D" id="3.30.1370.110">
    <property type="match status" value="1"/>
</dbReference>
<keyword evidence="3" id="KW-1185">Reference proteome</keyword>
<evidence type="ECO:0000259" key="1">
    <source>
        <dbReference type="Pfam" id="PF01713"/>
    </source>
</evidence>
<dbReference type="Pfam" id="PF01713">
    <property type="entry name" value="Smr"/>
    <property type="match status" value="1"/>
</dbReference>
<dbReference type="SUPFAM" id="SSF158949">
    <property type="entry name" value="Smr-associated domain-like"/>
    <property type="match status" value="1"/>
</dbReference>
<evidence type="ECO:0000313" key="3">
    <source>
        <dbReference type="Proteomes" id="UP000199226"/>
    </source>
</evidence>
<name>A0A1G9S984_9SPHI</name>
<dbReference type="InterPro" id="IPR036781">
    <property type="entry name" value="Smr_assoc-like_sf"/>
</dbReference>
<dbReference type="Proteomes" id="UP000199226">
    <property type="component" value="Unassembled WGS sequence"/>
</dbReference>
<accession>A0A1G9S984</accession>
<dbReference type="RefSeq" id="WP_090703890.1">
    <property type="nucleotide sequence ID" value="NZ_FNHH01000009.1"/>
</dbReference>
<dbReference type="InterPro" id="IPR002625">
    <property type="entry name" value="Smr_dom"/>
</dbReference>
<sequence length="314" mass="36039">MKYKLGEFVRFVNERREGFITRIIDENTIAVTDDDGFEIPVLASQVTRVHGKSDFTDVHANEESTLKQPEQFISNGIFLGIADDKRIGSVVHFNLINTSSWQVLFTLNTEKQHDFKGECSGILNPESTTQVYSASLNELDLWPKFHLQTLLYAYGKHEMQKPLLYSDKFKAKDFSGAKKYSSILGKEAWLIQIDSEVPLIDPQKLKESFFRPTEEKIEIPNPGKEVDLHIEKLRDDHQFLSSSEILDIQLNHFKKYLDAAIVHKLHSIIFIHGTGNGTLRNEIHKIISKHPQVKTFMDAYKEKFGYGATEIILK</sequence>